<evidence type="ECO:0000256" key="1">
    <source>
        <dbReference type="ARBA" id="ARBA00023157"/>
    </source>
</evidence>
<reference evidence="3 4" key="1">
    <citation type="submission" date="2018-07" db="EMBL/GenBank/DDBJ databases">
        <title>Bacillus sp. YLB-04 draft genome sequence.</title>
        <authorList>
            <person name="Yu L."/>
            <person name="Tang X."/>
        </authorList>
    </citation>
    <scope>NUCLEOTIDE SEQUENCE [LARGE SCALE GENOMIC DNA]</scope>
    <source>
        <strain evidence="3 4">YLB-04</strain>
    </source>
</reference>
<dbReference type="OrthoDB" id="2870820at2"/>
<dbReference type="Pfam" id="PF00578">
    <property type="entry name" value="AhpC-TSA"/>
    <property type="match status" value="1"/>
</dbReference>
<comment type="caution">
    <text evidence="3">The sequence shown here is derived from an EMBL/GenBank/DDBJ whole genome shotgun (WGS) entry which is preliminary data.</text>
</comment>
<protein>
    <recommendedName>
        <fullName evidence="2">Alkyl hydroperoxide reductase subunit C/ Thiol specific antioxidant domain-containing protein</fullName>
    </recommendedName>
</protein>
<evidence type="ECO:0000259" key="2">
    <source>
        <dbReference type="Pfam" id="PF00578"/>
    </source>
</evidence>
<organism evidence="3 4">
    <name type="scientific">Neobacillus piezotolerans</name>
    <dbReference type="NCBI Taxonomy" id="2259171"/>
    <lineage>
        <taxon>Bacteria</taxon>
        <taxon>Bacillati</taxon>
        <taxon>Bacillota</taxon>
        <taxon>Bacilli</taxon>
        <taxon>Bacillales</taxon>
        <taxon>Bacillaceae</taxon>
        <taxon>Neobacillus</taxon>
    </lineage>
</organism>
<sequence>MVELQNNKDLFADFPGDVYALSAASPEDHKEMKKELGLDYTLLSDKYLTLIDKAKMKDSSGPKSVRGFAILDKNGKVLESQQLDPFGEQVGDIIPYAAQKVGAQ</sequence>
<keyword evidence="1" id="KW-1015">Disulfide bond</keyword>
<dbReference type="GO" id="GO:0016491">
    <property type="term" value="F:oxidoreductase activity"/>
    <property type="evidence" value="ECO:0007669"/>
    <property type="project" value="InterPro"/>
</dbReference>
<keyword evidence="4" id="KW-1185">Reference proteome</keyword>
<dbReference type="Proteomes" id="UP000257144">
    <property type="component" value="Unassembled WGS sequence"/>
</dbReference>
<proteinExistence type="predicted"/>
<evidence type="ECO:0000313" key="4">
    <source>
        <dbReference type="Proteomes" id="UP000257144"/>
    </source>
</evidence>
<name>A0A3D8GR76_9BACI</name>
<dbReference type="AlphaFoldDB" id="A0A3D8GR76"/>
<dbReference type="EMBL" id="QNQT01000004">
    <property type="protein sequence ID" value="RDU36709.1"/>
    <property type="molecule type" value="Genomic_DNA"/>
</dbReference>
<evidence type="ECO:0000313" key="3">
    <source>
        <dbReference type="EMBL" id="RDU36709.1"/>
    </source>
</evidence>
<gene>
    <name evidence="3" type="ORF">DRW41_11680</name>
</gene>
<dbReference type="GO" id="GO:0016209">
    <property type="term" value="F:antioxidant activity"/>
    <property type="evidence" value="ECO:0007669"/>
    <property type="project" value="InterPro"/>
</dbReference>
<accession>A0A3D8GR76</accession>
<dbReference type="InterPro" id="IPR036249">
    <property type="entry name" value="Thioredoxin-like_sf"/>
</dbReference>
<feature type="domain" description="Alkyl hydroperoxide reductase subunit C/ Thiol specific antioxidant" evidence="2">
    <location>
        <begin position="2"/>
        <end position="78"/>
    </location>
</feature>
<dbReference type="Gene3D" id="3.40.30.10">
    <property type="entry name" value="Glutaredoxin"/>
    <property type="match status" value="1"/>
</dbReference>
<dbReference type="InterPro" id="IPR000866">
    <property type="entry name" value="AhpC/TSA"/>
</dbReference>
<dbReference type="SUPFAM" id="SSF52833">
    <property type="entry name" value="Thioredoxin-like"/>
    <property type="match status" value="1"/>
</dbReference>